<dbReference type="AlphaFoldDB" id="A0A084CN33"/>
<dbReference type="Proteomes" id="UP000053784">
    <property type="component" value="Unassembled WGS sequence"/>
</dbReference>
<protein>
    <submittedName>
        <fullName evidence="5">Membrane protein M23</fullName>
    </submittedName>
</protein>
<dbReference type="EMBL" id="JGVK01000027">
    <property type="protein sequence ID" value="KEY91212.1"/>
    <property type="molecule type" value="Genomic_DNA"/>
</dbReference>
<dbReference type="InterPro" id="IPR050570">
    <property type="entry name" value="Cell_wall_metabolism_enzyme"/>
</dbReference>
<evidence type="ECO:0000313" key="6">
    <source>
        <dbReference type="Proteomes" id="UP000053784"/>
    </source>
</evidence>
<evidence type="ECO:0000256" key="1">
    <source>
        <dbReference type="ARBA" id="ARBA00022729"/>
    </source>
</evidence>
<dbReference type="PANTHER" id="PTHR21666">
    <property type="entry name" value="PEPTIDASE-RELATED"/>
    <property type="match status" value="1"/>
</dbReference>
<feature type="coiled-coil region" evidence="2">
    <location>
        <begin position="78"/>
        <end position="105"/>
    </location>
</feature>
<evidence type="ECO:0000313" key="5">
    <source>
        <dbReference type="EMBL" id="KEY91212.1"/>
    </source>
</evidence>
<dbReference type="InterPro" id="IPR011055">
    <property type="entry name" value="Dup_hybrid_motif"/>
</dbReference>
<sequence>MLNHRLGNQSFVKIKAVFILANQKIMTERVVVSISSIHGTRYFHFDKWFHRFLKGFGYFFVFGVLTIVGVIYYLLDEVDFAKLKQQELESKSTSLREEVASLRELKFTLENDLIEREEKINLVSYRLSDLEKVLGMNDSEGELESRLNTAAITSSVRMMMLNQIPSGFPVRNARISSGYGRRKHPITGKTSVHRGQDFAVNIGTPVYASADGVVEVIRSSGKGSGNFLRLQHNYGFCSSYSHLQRFKVKNGDFVQKGDLIAYSGNSGLSSGPHLHYEIRFIGRSLDPIPFVDWTINNFESIFDKVRGIRWESLVNKVELRVSSQLQLSSQRVVQLAASSG</sequence>
<evidence type="ECO:0000256" key="3">
    <source>
        <dbReference type="SAM" id="Phobius"/>
    </source>
</evidence>
<keyword evidence="1" id="KW-0732">Signal</keyword>
<dbReference type="CDD" id="cd12797">
    <property type="entry name" value="M23_peptidase"/>
    <property type="match status" value="1"/>
</dbReference>
<keyword evidence="3" id="KW-0812">Transmembrane</keyword>
<feature type="transmembrane region" description="Helical" evidence="3">
    <location>
        <begin position="56"/>
        <end position="75"/>
    </location>
</feature>
<keyword evidence="6" id="KW-1185">Reference proteome</keyword>
<keyword evidence="3" id="KW-0472">Membrane</keyword>
<dbReference type="SUPFAM" id="SSF51261">
    <property type="entry name" value="Duplicated hybrid motif"/>
    <property type="match status" value="1"/>
</dbReference>
<dbReference type="GO" id="GO:0004222">
    <property type="term" value="F:metalloendopeptidase activity"/>
    <property type="evidence" value="ECO:0007669"/>
    <property type="project" value="TreeGrafter"/>
</dbReference>
<organism evidence="5 6">
    <name type="scientific">Candidatus Photodesmus blepharonis</name>
    <dbReference type="NCBI Taxonomy" id="1179155"/>
    <lineage>
        <taxon>Bacteria</taxon>
        <taxon>Pseudomonadati</taxon>
        <taxon>Pseudomonadota</taxon>
        <taxon>Gammaproteobacteria</taxon>
        <taxon>Vibrionales</taxon>
        <taxon>Vibrionaceae</taxon>
        <taxon>Candidatus Photodesmus</taxon>
    </lineage>
</organism>
<comment type="caution">
    <text evidence="5">The sequence shown here is derived from an EMBL/GenBank/DDBJ whole genome shotgun (WGS) entry which is preliminary data.</text>
</comment>
<evidence type="ECO:0000259" key="4">
    <source>
        <dbReference type="Pfam" id="PF01551"/>
    </source>
</evidence>
<dbReference type="PANTHER" id="PTHR21666:SF289">
    <property type="entry name" value="L-ALA--D-GLU ENDOPEPTIDASE"/>
    <property type="match status" value="1"/>
</dbReference>
<dbReference type="eggNOG" id="COG0739">
    <property type="taxonomic scope" value="Bacteria"/>
</dbReference>
<gene>
    <name evidence="5" type="primary">tagE</name>
    <name evidence="5" type="ORF">CF67_04054</name>
</gene>
<dbReference type="Pfam" id="PF01551">
    <property type="entry name" value="Peptidase_M23"/>
    <property type="match status" value="1"/>
</dbReference>
<dbReference type="FunFam" id="2.70.70.10:FF:000006">
    <property type="entry name" value="M23 family peptidase"/>
    <property type="match status" value="1"/>
</dbReference>
<proteinExistence type="predicted"/>
<keyword evidence="3" id="KW-1133">Transmembrane helix</keyword>
<reference evidence="5 6" key="1">
    <citation type="submission" date="2014-03" db="EMBL/GenBank/DDBJ databases">
        <title>Selection and divergence in the genomes of co-occurring obligate luminous symbionts with specific hosts.</title>
        <authorList>
            <person name="Hendry T.A."/>
            <person name="de Wet J.R."/>
            <person name="Dunlap P.V."/>
        </authorList>
    </citation>
    <scope>NUCLEOTIDE SEQUENCE [LARGE SCALE GENOMIC DNA]</scope>
    <source>
        <strain evidence="5 6">Ppalp.1</strain>
    </source>
</reference>
<keyword evidence="2" id="KW-0175">Coiled coil</keyword>
<dbReference type="Gene3D" id="2.70.70.10">
    <property type="entry name" value="Glucose Permease (Domain IIA)"/>
    <property type="match status" value="1"/>
</dbReference>
<accession>A0A084CN33</accession>
<name>A0A084CN33_9GAMM</name>
<dbReference type="InterPro" id="IPR016047">
    <property type="entry name" value="M23ase_b-sheet_dom"/>
</dbReference>
<evidence type="ECO:0000256" key="2">
    <source>
        <dbReference type="SAM" id="Coils"/>
    </source>
</evidence>
<dbReference type="STRING" id="1179155.CF67_04054"/>
<feature type="domain" description="M23ase beta-sheet core" evidence="4">
    <location>
        <begin position="192"/>
        <end position="287"/>
    </location>
</feature>